<evidence type="ECO:0000256" key="1">
    <source>
        <dbReference type="ARBA" id="ARBA00004123"/>
    </source>
</evidence>
<evidence type="ECO:0000256" key="3">
    <source>
        <dbReference type="ARBA" id="ARBA00021502"/>
    </source>
</evidence>
<feature type="domain" description="Pre-rRNA-processing protein RIX1 N-terminal" evidence="6">
    <location>
        <begin position="7"/>
        <end position="212"/>
    </location>
</feature>
<feature type="compositionally biased region" description="Basic and acidic residues" evidence="5">
    <location>
        <begin position="467"/>
        <end position="477"/>
    </location>
</feature>
<evidence type="ECO:0000256" key="5">
    <source>
        <dbReference type="SAM" id="MobiDB-lite"/>
    </source>
</evidence>
<comment type="subcellular location">
    <subcellularLocation>
        <location evidence="1">Nucleus</location>
    </subcellularLocation>
</comment>
<dbReference type="OrthoDB" id="20900at2759"/>
<evidence type="ECO:0000313" key="7">
    <source>
        <dbReference type="EMBL" id="KAG9235389.1"/>
    </source>
</evidence>
<keyword evidence="8" id="KW-1185">Reference proteome</keyword>
<dbReference type="Proteomes" id="UP000824998">
    <property type="component" value="Unassembled WGS sequence"/>
</dbReference>
<dbReference type="GO" id="GO:0005634">
    <property type="term" value="C:nucleus"/>
    <property type="evidence" value="ECO:0007669"/>
    <property type="project" value="UniProtKB-SubCell"/>
</dbReference>
<dbReference type="AlphaFoldDB" id="A0A9P7YKJ6"/>
<dbReference type="EMBL" id="MU251433">
    <property type="protein sequence ID" value="KAG9235389.1"/>
    <property type="molecule type" value="Genomic_DNA"/>
</dbReference>
<keyword evidence="4" id="KW-0539">Nucleus</keyword>
<feature type="region of interest" description="Disordered" evidence="5">
    <location>
        <begin position="460"/>
        <end position="487"/>
    </location>
</feature>
<dbReference type="SUPFAM" id="SSF48371">
    <property type="entry name" value="ARM repeat"/>
    <property type="match status" value="1"/>
</dbReference>
<reference evidence="7" key="1">
    <citation type="journal article" date="2021" name="IMA Fungus">
        <title>Genomic characterization of three marine fungi, including Emericellopsis atlantica sp. nov. with signatures of a generalist lifestyle and marine biomass degradation.</title>
        <authorList>
            <person name="Hagestad O.C."/>
            <person name="Hou L."/>
            <person name="Andersen J.H."/>
            <person name="Hansen E.H."/>
            <person name="Altermark B."/>
            <person name="Li C."/>
            <person name="Kuhnert E."/>
            <person name="Cox R.J."/>
            <person name="Crous P.W."/>
            <person name="Spatafora J.W."/>
            <person name="Lail K."/>
            <person name="Amirebrahimi M."/>
            <person name="Lipzen A."/>
            <person name="Pangilinan J."/>
            <person name="Andreopoulos W."/>
            <person name="Hayes R.D."/>
            <person name="Ng V."/>
            <person name="Grigoriev I.V."/>
            <person name="Jackson S.A."/>
            <person name="Sutton T.D.S."/>
            <person name="Dobson A.D.W."/>
            <person name="Rama T."/>
        </authorList>
    </citation>
    <scope>NUCLEOTIDE SEQUENCE</scope>
    <source>
        <strain evidence="7">TRa018bII</strain>
    </source>
</reference>
<accession>A0A9P7YKJ6</accession>
<evidence type="ECO:0000256" key="2">
    <source>
        <dbReference type="ARBA" id="ARBA00010511"/>
    </source>
</evidence>
<dbReference type="PANTHER" id="PTHR34105:SF1">
    <property type="entry name" value="PROLINE-, GLUTAMIC ACID- AND LEUCINE-RICH PROTEIN 1"/>
    <property type="match status" value="1"/>
</dbReference>
<organism evidence="7 8">
    <name type="scientific">Amylocarpus encephaloides</name>
    <dbReference type="NCBI Taxonomy" id="45428"/>
    <lineage>
        <taxon>Eukaryota</taxon>
        <taxon>Fungi</taxon>
        <taxon>Dikarya</taxon>
        <taxon>Ascomycota</taxon>
        <taxon>Pezizomycotina</taxon>
        <taxon>Leotiomycetes</taxon>
        <taxon>Helotiales</taxon>
        <taxon>Helotiales incertae sedis</taxon>
        <taxon>Amylocarpus</taxon>
    </lineage>
</organism>
<dbReference type="InterPro" id="IPR012583">
    <property type="entry name" value="RIX1_N"/>
</dbReference>
<comment type="similarity">
    <text evidence="2">Belongs to the RIX1/PELP1 family.</text>
</comment>
<name>A0A9P7YKJ6_9HELO</name>
<dbReference type="PANTHER" id="PTHR34105">
    <property type="entry name" value="PROLINE-, GLUTAMIC ACID- AND LEUCINE-RICH PROTEIN 1"/>
    <property type="match status" value="1"/>
</dbReference>
<gene>
    <name evidence="7" type="ORF">BJ875DRAFT_399234</name>
</gene>
<feature type="region of interest" description="Disordered" evidence="5">
    <location>
        <begin position="698"/>
        <end position="728"/>
    </location>
</feature>
<dbReference type="Pfam" id="PF08167">
    <property type="entry name" value="RIX1"/>
    <property type="match status" value="1"/>
</dbReference>
<protein>
    <recommendedName>
        <fullName evidence="3">Pre-rRNA-processing protein RIX1</fullName>
    </recommendedName>
</protein>
<evidence type="ECO:0000313" key="8">
    <source>
        <dbReference type="Proteomes" id="UP000824998"/>
    </source>
</evidence>
<evidence type="ECO:0000259" key="6">
    <source>
        <dbReference type="Pfam" id="PF08167"/>
    </source>
</evidence>
<comment type="caution">
    <text evidence="7">The sequence shown here is derived from an EMBL/GenBank/DDBJ whole genome shotgun (WGS) entry which is preliminary data.</text>
</comment>
<sequence length="728" mass="79834">MSLPSELRVLCAHLSATSTTELPYLLPTLLQYVLRCQVPLSSSNPSTTKTDASASAVLVHKLKTQLSTLLNGRSTEGRFAAVVLIKGVVDVGGWEVLRGTESWIRGLLSVLTKTDPVASKELCVVTLTKIYVMTHQYPTLLREITTPTLPTFITSCLNLITSHHKTDLLPSLAETIFRSFTTLLPRHTTLYRPFTSQLRTVTRPYLAPTFSDGLFVPFSLKESARRLVVISHQTAAKNNGGEEWGKAVRESVKAIHVTADHVFRAVVEDWETTAGYIPETINVNDELSGGGFTADDFSPWNGISSGVERLRGLLELLAEYFRYSTSSPVCIPLEALVDLISRLLSIAVPSGSLSGQGNVRLHPAIGRDEKDGLWCGVPEIHVATLELVDSLAGRLQDNFMSFAPIILDQLFWLFPFGKNAPEFRSAAYVTLARILSQVGRSFDRSQVSKLSPAIRACCNDVNPSDSKPARTEEDGRQKPYRNGSANQNADTFLQSKEVIPTMNLENAALVLAAKSLLPRFLSNIPQQHLDISLRSLIERTAILVHHKKAMVASIVNPFVGKNGKAMASVLPHLSREFSDDDVVEVLLRPRMPVIPTSGSRSAQDVPNIESEDEDMELNENLQSIPEVQEQRSDLFAQPAICEQTGLGPRIQRTPANNSFAFQSDATTHSPVVESSSVTIERTTTIKTVTGSTMTPKFDDDIIMDGGDGSSDEESVHLTMQLDTDSESE</sequence>
<proteinExistence type="inferred from homology"/>
<dbReference type="InterPro" id="IPR016024">
    <property type="entry name" value="ARM-type_fold"/>
</dbReference>
<evidence type="ECO:0000256" key="4">
    <source>
        <dbReference type="ARBA" id="ARBA00023242"/>
    </source>
</evidence>
<dbReference type="GO" id="GO:0006364">
    <property type="term" value="P:rRNA processing"/>
    <property type="evidence" value="ECO:0007669"/>
    <property type="project" value="TreeGrafter"/>
</dbReference>